<feature type="transmembrane region" description="Helical" evidence="4">
    <location>
        <begin position="60"/>
        <end position="79"/>
    </location>
</feature>
<evidence type="ECO:0000256" key="4">
    <source>
        <dbReference type="SAM" id="Phobius"/>
    </source>
</evidence>
<dbReference type="SUPFAM" id="SSF55874">
    <property type="entry name" value="ATPase domain of HSP90 chaperone/DNA topoisomerase II/histidine kinase"/>
    <property type="match status" value="1"/>
</dbReference>
<accession>A0AAP2CA74</accession>
<dbReference type="InterPro" id="IPR005467">
    <property type="entry name" value="His_kinase_dom"/>
</dbReference>
<feature type="transmembrane region" description="Helical" evidence="4">
    <location>
        <begin position="168"/>
        <end position="186"/>
    </location>
</feature>
<evidence type="ECO:0000259" key="5">
    <source>
        <dbReference type="PROSITE" id="PS50109"/>
    </source>
</evidence>
<sequence>MEPGVAETALSRQAIEPGESRLRRELYFSTLYRVLEAGLFVFLAYSPLAWSLVGTLRTPWLAHVASAIYLAVAAWLVLASRGERVHLARQAGLGLAFDILAIAAAIHTMGGLESAAALMLMLNVGAGALLMPLRAGLVFALVAALAVAGQYVYGFATNPEFDRPLIETVMFTVMYLAIAVFCRLLGGQMREAEALARRRGEDVANLAEINELILRRMRTGVLVVDAAHLVRVANEAGWSALGHPPAGERGLGEIAPELSRRLWHWRNQKKTGDGAVVLADDAPEVIPRFAHLRLEGEDLFLVFLDDASLLSRRAEEMTLRALGRLSASIAHEIRNPLASISYATQLLEESENMVEADRRLLEIVYKQCQRLNGIVSNVLGLARRERAQPEQIDLVAFVQRFVADYRAAHPQEAAFLQARSEVGHLDAQADPRQLEQAVTSLVSNAVTYGHLPGEAPRVTVAVRADAAGTPLLEVIDRGPGIAIAVVQRLFEPFYTTSEHGTGLGLYLARELCEANQCQLDYEAVAGGGSCFRIQLPRHRALLA</sequence>
<comment type="caution">
    <text evidence="6">The sequence shown here is derived from an EMBL/GenBank/DDBJ whole genome shotgun (WGS) entry which is preliminary data.</text>
</comment>
<gene>
    <name evidence="6" type="ORF">KB893_006705</name>
</gene>
<dbReference type="PRINTS" id="PR00344">
    <property type="entry name" value="BCTRLSENSOR"/>
</dbReference>
<keyword evidence="6" id="KW-0808">Transferase</keyword>
<dbReference type="SMART" id="SM00387">
    <property type="entry name" value="HATPase_c"/>
    <property type="match status" value="1"/>
</dbReference>
<keyword evidence="3" id="KW-0597">Phosphoprotein</keyword>
<dbReference type="SUPFAM" id="SSF47384">
    <property type="entry name" value="Homodimeric domain of signal transducing histidine kinase"/>
    <property type="match status" value="1"/>
</dbReference>
<dbReference type="EC" id="2.7.13.3" evidence="2"/>
<evidence type="ECO:0000313" key="6">
    <source>
        <dbReference type="EMBL" id="MBS7456822.1"/>
    </source>
</evidence>
<dbReference type="InterPro" id="IPR003594">
    <property type="entry name" value="HATPase_dom"/>
</dbReference>
<evidence type="ECO:0000256" key="3">
    <source>
        <dbReference type="ARBA" id="ARBA00022553"/>
    </source>
</evidence>
<dbReference type="Pfam" id="PF00512">
    <property type="entry name" value="HisKA"/>
    <property type="match status" value="1"/>
</dbReference>
<dbReference type="CDD" id="cd00075">
    <property type="entry name" value="HATPase"/>
    <property type="match status" value="1"/>
</dbReference>
<keyword evidence="4" id="KW-0472">Membrane</keyword>
<keyword evidence="4" id="KW-1133">Transmembrane helix</keyword>
<feature type="transmembrane region" description="Helical" evidence="4">
    <location>
        <begin position="30"/>
        <end position="48"/>
    </location>
</feature>
<dbReference type="Proteomes" id="UP000675747">
    <property type="component" value="Unassembled WGS sequence"/>
</dbReference>
<protein>
    <recommendedName>
        <fullName evidence="2">histidine kinase</fullName>
        <ecNumber evidence="2">2.7.13.3</ecNumber>
    </recommendedName>
</protein>
<evidence type="ECO:0000313" key="7">
    <source>
        <dbReference type="Proteomes" id="UP000675747"/>
    </source>
</evidence>
<dbReference type="InterPro" id="IPR036890">
    <property type="entry name" value="HATPase_C_sf"/>
</dbReference>
<dbReference type="Pfam" id="PF25323">
    <property type="entry name" value="6TM_PilS"/>
    <property type="match status" value="1"/>
</dbReference>
<evidence type="ECO:0000256" key="1">
    <source>
        <dbReference type="ARBA" id="ARBA00000085"/>
    </source>
</evidence>
<feature type="domain" description="Histidine kinase" evidence="5">
    <location>
        <begin position="328"/>
        <end position="539"/>
    </location>
</feature>
<dbReference type="Gene3D" id="1.10.287.130">
    <property type="match status" value="1"/>
</dbReference>
<dbReference type="InterPro" id="IPR036097">
    <property type="entry name" value="HisK_dim/P_sf"/>
</dbReference>
<keyword evidence="4" id="KW-0812">Transmembrane</keyword>
<dbReference type="InterPro" id="IPR003661">
    <property type="entry name" value="HisK_dim/P_dom"/>
</dbReference>
<dbReference type="Gene3D" id="3.30.565.10">
    <property type="entry name" value="Histidine kinase-like ATPase, C-terminal domain"/>
    <property type="match status" value="1"/>
</dbReference>
<dbReference type="SMART" id="SM00388">
    <property type="entry name" value="HisKA"/>
    <property type="match status" value="1"/>
</dbReference>
<dbReference type="InterPro" id="IPR004358">
    <property type="entry name" value="Sig_transdc_His_kin-like_C"/>
</dbReference>
<dbReference type="Pfam" id="PF02518">
    <property type="entry name" value="HATPase_c"/>
    <property type="match status" value="1"/>
</dbReference>
<keyword evidence="6" id="KW-0418">Kinase</keyword>
<dbReference type="PROSITE" id="PS50109">
    <property type="entry name" value="HIS_KIN"/>
    <property type="match status" value="1"/>
</dbReference>
<dbReference type="CDD" id="cd00082">
    <property type="entry name" value="HisKA"/>
    <property type="match status" value="1"/>
</dbReference>
<comment type="catalytic activity">
    <reaction evidence="1">
        <text>ATP + protein L-histidine = ADP + protein N-phospho-L-histidine.</text>
        <dbReference type="EC" id="2.7.13.3"/>
    </reaction>
</comment>
<evidence type="ECO:0000256" key="2">
    <source>
        <dbReference type="ARBA" id="ARBA00012438"/>
    </source>
</evidence>
<dbReference type="AlphaFoldDB" id="A0AAP2CA74"/>
<name>A0AAP2CA74_9GAMM</name>
<reference evidence="6 7" key="1">
    <citation type="journal article" date="2021" name="Microbiol. Resour. Announc.">
        <title>Draft Genome Sequence of Coralloluteibacterium stylophorae LMG 29479T.</title>
        <authorList>
            <person name="Karlyshev A.V."/>
            <person name="Kudryashova E.B."/>
            <person name="Ariskina E.V."/>
            <person name="Conroy A.P."/>
            <person name="Abidueva E.Y."/>
        </authorList>
    </citation>
    <scope>NUCLEOTIDE SEQUENCE [LARGE SCALE GENOMIC DNA]</scope>
    <source>
        <strain evidence="6 7">LMG 29479</strain>
    </source>
</reference>
<dbReference type="EMBL" id="JAGQFT020000003">
    <property type="protein sequence ID" value="MBS7456822.1"/>
    <property type="molecule type" value="Genomic_DNA"/>
</dbReference>
<feature type="transmembrane region" description="Helical" evidence="4">
    <location>
        <begin position="138"/>
        <end position="156"/>
    </location>
</feature>
<dbReference type="PANTHER" id="PTHR43065">
    <property type="entry name" value="SENSOR HISTIDINE KINASE"/>
    <property type="match status" value="1"/>
</dbReference>
<dbReference type="PANTHER" id="PTHR43065:SF52">
    <property type="entry name" value="SENSOR PROTEIN KINASE PILS"/>
    <property type="match status" value="1"/>
</dbReference>
<dbReference type="GO" id="GO:0000155">
    <property type="term" value="F:phosphorelay sensor kinase activity"/>
    <property type="evidence" value="ECO:0007669"/>
    <property type="project" value="InterPro"/>
</dbReference>
<proteinExistence type="predicted"/>
<feature type="transmembrane region" description="Helical" evidence="4">
    <location>
        <begin position="91"/>
        <end position="109"/>
    </location>
</feature>
<keyword evidence="7" id="KW-1185">Reference proteome</keyword>
<organism evidence="6 7">
    <name type="scientific">Coralloluteibacterium stylophorae</name>
    <dbReference type="NCBI Taxonomy" id="1776034"/>
    <lineage>
        <taxon>Bacteria</taxon>
        <taxon>Pseudomonadati</taxon>
        <taxon>Pseudomonadota</taxon>
        <taxon>Gammaproteobacteria</taxon>
        <taxon>Lysobacterales</taxon>
        <taxon>Lysobacteraceae</taxon>
        <taxon>Coralloluteibacterium</taxon>
    </lineage>
</organism>